<accession>A0A852RVT5</accession>
<dbReference type="InterPro" id="IPR013974">
    <property type="entry name" value="SAF"/>
</dbReference>
<name>A0A852RVT5_9ACTN</name>
<sequence length="213" mass="21959">MDSRSPLHRLRDARDQVRRRVLRRRRLIAALLFGVGAAVAVRSVAPPAPATATLLVAARDLPAGREVAAADLVPVEVPPDAVPEGLARAPVGRRLAAPVRAGEAVTDVRLVGPALGTAQPAGTVTVPLRLSDAGQVSLLTPGDRISLLGTDTRAGTTEVLARDATVLAVPDPSAGADGALPGRLVVLALDSSVVYHVTSAAAAEYVTYTWSRS</sequence>
<dbReference type="CDD" id="cd11614">
    <property type="entry name" value="SAF_CpaB_FlgA_like"/>
    <property type="match status" value="1"/>
</dbReference>
<keyword evidence="3" id="KW-1185">Reference proteome</keyword>
<feature type="domain" description="SAF" evidence="1">
    <location>
        <begin position="52"/>
        <end position="111"/>
    </location>
</feature>
<reference evidence="2 3" key="1">
    <citation type="submission" date="2020-07" db="EMBL/GenBank/DDBJ databases">
        <title>Sequencing the genomes of 1000 actinobacteria strains.</title>
        <authorList>
            <person name="Klenk H.-P."/>
        </authorList>
    </citation>
    <scope>NUCLEOTIDE SEQUENCE [LARGE SCALE GENOMIC DNA]</scope>
    <source>
        <strain evidence="2 3">DSM 19082</strain>
    </source>
</reference>
<dbReference type="Pfam" id="PF08666">
    <property type="entry name" value="SAF"/>
    <property type="match status" value="1"/>
</dbReference>
<comment type="caution">
    <text evidence="2">The sequence shown here is derived from an EMBL/GenBank/DDBJ whole genome shotgun (WGS) entry which is preliminary data.</text>
</comment>
<dbReference type="SMART" id="SM00858">
    <property type="entry name" value="SAF"/>
    <property type="match status" value="1"/>
</dbReference>
<evidence type="ECO:0000259" key="1">
    <source>
        <dbReference type="SMART" id="SM00858"/>
    </source>
</evidence>
<dbReference type="AlphaFoldDB" id="A0A852RVT5"/>
<organism evidence="2 3">
    <name type="scientific">Nocardioides kongjuensis</name>
    <dbReference type="NCBI Taxonomy" id="349522"/>
    <lineage>
        <taxon>Bacteria</taxon>
        <taxon>Bacillati</taxon>
        <taxon>Actinomycetota</taxon>
        <taxon>Actinomycetes</taxon>
        <taxon>Propionibacteriales</taxon>
        <taxon>Nocardioidaceae</taxon>
        <taxon>Nocardioides</taxon>
    </lineage>
</organism>
<evidence type="ECO:0000313" key="3">
    <source>
        <dbReference type="Proteomes" id="UP000582231"/>
    </source>
</evidence>
<proteinExistence type="predicted"/>
<dbReference type="InterPro" id="IPR006311">
    <property type="entry name" value="TAT_signal"/>
</dbReference>
<protein>
    <submittedName>
        <fullName evidence="2">Flp pilus assembly protein CpaB</fullName>
    </submittedName>
</protein>
<dbReference type="RefSeq" id="WP_179729367.1">
    <property type="nucleotide sequence ID" value="NZ_BAABEF010000001.1"/>
</dbReference>
<dbReference type="Proteomes" id="UP000582231">
    <property type="component" value="Unassembled WGS sequence"/>
</dbReference>
<evidence type="ECO:0000313" key="2">
    <source>
        <dbReference type="EMBL" id="NYD33296.1"/>
    </source>
</evidence>
<dbReference type="EMBL" id="JACCBF010000001">
    <property type="protein sequence ID" value="NYD33296.1"/>
    <property type="molecule type" value="Genomic_DNA"/>
</dbReference>
<gene>
    <name evidence="2" type="ORF">BJ958_004842</name>
</gene>
<dbReference type="PROSITE" id="PS51318">
    <property type="entry name" value="TAT"/>
    <property type="match status" value="1"/>
</dbReference>